<dbReference type="EMBL" id="OB660395">
    <property type="protein sequence ID" value="CAD7224551.1"/>
    <property type="molecule type" value="Genomic_DNA"/>
</dbReference>
<evidence type="ECO:0000313" key="2">
    <source>
        <dbReference type="EMBL" id="CAD7224551.1"/>
    </source>
</evidence>
<organism evidence="2">
    <name type="scientific">Cyprideis torosa</name>
    <dbReference type="NCBI Taxonomy" id="163714"/>
    <lineage>
        <taxon>Eukaryota</taxon>
        <taxon>Metazoa</taxon>
        <taxon>Ecdysozoa</taxon>
        <taxon>Arthropoda</taxon>
        <taxon>Crustacea</taxon>
        <taxon>Oligostraca</taxon>
        <taxon>Ostracoda</taxon>
        <taxon>Podocopa</taxon>
        <taxon>Podocopida</taxon>
        <taxon>Cytherocopina</taxon>
        <taxon>Cytheroidea</taxon>
        <taxon>Cytherideidae</taxon>
        <taxon>Cyprideis</taxon>
    </lineage>
</organism>
<reference evidence="2" key="1">
    <citation type="submission" date="2020-11" db="EMBL/GenBank/DDBJ databases">
        <authorList>
            <person name="Tran Van P."/>
        </authorList>
    </citation>
    <scope>NUCLEOTIDE SEQUENCE</scope>
</reference>
<feature type="compositionally biased region" description="Basic and acidic residues" evidence="1">
    <location>
        <begin position="122"/>
        <end position="142"/>
    </location>
</feature>
<accession>A0A7R8W8T5</accession>
<gene>
    <name evidence="2" type="ORF">CTOB1V02_LOCUS2508</name>
</gene>
<sequence length="265" mass="30246">MAPMATISEVIIEESEEEPHMGPRRQSPSIESTDDTDSVVAVYSTANRLDTTESTGLDIDDEFREDIDNSFFDYSLDEYMGILISMKPFRHQSSPSASSEPDDTVFETAIQEPIDEMSPVDTESRTSEARENQDETKERASRENNNSGDTCPLPSTPSTITRSDEEEGPKTPRTCIVCGVPSLMDFCGYCWRHFKTNLRPPRPKPRWKTVQQRKSWRRRKTTATCGPSNRDQDDAQRTVRLLACDLDYCRSNQTYKAAYLQRFKL</sequence>
<name>A0A7R8W8T5_9CRUS</name>
<protein>
    <submittedName>
        <fullName evidence="2">Uncharacterized protein</fullName>
    </submittedName>
</protein>
<dbReference type="AlphaFoldDB" id="A0A7R8W8T5"/>
<feature type="region of interest" description="Disordered" evidence="1">
    <location>
        <begin position="110"/>
        <end position="173"/>
    </location>
</feature>
<evidence type="ECO:0000256" key="1">
    <source>
        <dbReference type="SAM" id="MobiDB-lite"/>
    </source>
</evidence>
<feature type="region of interest" description="Disordered" evidence="1">
    <location>
        <begin position="1"/>
        <end position="37"/>
    </location>
</feature>
<proteinExistence type="predicted"/>